<gene>
    <name evidence="2" type="ORF">LK12_12765</name>
</gene>
<keyword evidence="1" id="KW-0812">Transmembrane</keyword>
<feature type="transmembrane region" description="Helical" evidence="1">
    <location>
        <begin position="45"/>
        <end position="66"/>
    </location>
</feature>
<dbReference type="RefSeq" id="WP_039284281.1">
    <property type="nucleotide sequence ID" value="NZ_JTDI01000003.1"/>
</dbReference>
<keyword evidence="3" id="KW-1185">Reference proteome</keyword>
<dbReference type="Proteomes" id="UP000031057">
    <property type="component" value="Unassembled WGS sequence"/>
</dbReference>
<dbReference type="EMBL" id="JTDI01000003">
    <property type="protein sequence ID" value="KHK91658.1"/>
    <property type="molecule type" value="Genomic_DNA"/>
</dbReference>
<protein>
    <submittedName>
        <fullName evidence="2">Uncharacterized protein</fullName>
    </submittedName>
</protein>
<evidence type="ECO:0000313" key="2">
    <source>
        <dbReference type="EMBL" id="KHK91658.1"/>
    </source>
</evidence>
<comment type="caution">
    <text evidence="2">The sequence shown here is derived from an EMBL/GenBank/DDBJ whole genome shotgun (WGS) entry which is preliminary data.</text>
</comment>
<name>A0A0B1ZQZ7_9SPHN</name>
<dbReference type="STRING" id="1348853.LK12_12765"/>
<keyword evidence="1" id="KW-1133">Transmembrane helix</keyword>
<keyword evidence="1" id="KW-0472">Membrane</keyword>
<evidence type="ECO:0000256" key="1">
    <source>
        <dbReference type="SAM" id="Phobius"/>
    </source>
</evidence>
<dbReference type="AlphaFoldDB" id="A0A0B1ZQZ7"/>
<evidence type="ECO:0000313" key="3">
    <source>
        <dbReference type="Proteomes" id="UP000031057"/>
    </source>
</evidence>
<organism evidence="2 3">
    <name type="scientific">Novosphingobium malaysiense</name>
    <dbReference type="NCBI Taxonomy" id="1348853"/>
    <lineage>
        <taxon>Bacteria</taxon>
        <taxon>Pseudomonadati</taxon>
        <taxon>Pseudomonadota</taxon>
        <taxon>Alphaproteobacteria</taxon>
        <taxon>Sphingomonadales</taxon>
        <taxon>Sphingomonadaceae</taxon>
        <taxon>Novosphingobium</taxon>
    </lineage>
</organism>
<accession>A0A0B1ZQZ7</accession>
<reference evidence="2 3" key="1">
    <citation type="submission" date="2014-10" db="EMBL/GenBank/DDBJ databases">
        <title>Genome sequence of Novosphingobium malaysiense MUSC 273(T).</title>
        <authorList>
            <person name="Lee L.-H."/>
        </authorList>
    </citation>
    <scope>NUCLEOTIDE SEQUENCE [LARGE SCALE GENOMIC DNA]</scope>
    <source>
        <strain evidence="2 3">MUSC 273</strain>
    </source>
</reference>
<proteinExistence type="predicted"/>
<feature type="transmembrane region" description="Helical" evidence="1">
    <location>
        <begin position="6"/>
        <end position="24"/>
    </location>
</feature>
<sequence length="69" mass="7658">MTDTNRIMAIAGAVSALLAALAWIQDRRRIRRRNLDRVGFMPWTAIFFWALMSAVLLLGLSGRALLGGN</sequence>